<dbReference type="NCBIfam" id="TIGR02593">
    <property type="entry name" value="CRISPR_cas5"/>
    <property type="match status" value="1"/>
</dbReference>
<dbReference type="Gene3D" id="3.30.70.2660">
    <property type="match status" value="1"/>
</dbReference>
<accession>F6DTN7</accession>
<dbReference type="AlphaFoldDB" id="F6DTN7"/>
<name>F6DTN7_DESRL</name>
<dbReference type="STRING" id="696281.Desru_2998"/>
<proteinExistence type="predicted"/>
<sequence length="242" mass="27955">MKNAIQFRLSGRFGHFLKAEAGTSALSYPVPTRTVLLGIVGAVLGLEKDTPQELLEPVQFAISGKSPKTHWHKAKFRKDPPTPLQHIIKRTQKQDANTKLEQATLIVQEWLINPCYNVWAILPDNYHVEFEERIKDRRWHFQPCLGVSEMLAEIEYIDTEPVQKLDPAVYAVSNVIRQKQANINFQELYDNSLTIQLLRMPRTVTPNRIFTHDNYLFEANARPIMIRTSDAYKIGKRVVMFL</sequence>
<dbReference type="RefSeq" id="WP_013842963.1">
    <property type="nucleotide sequence ID" value="NC_015589.1"/>
</dbReference>
<dbReference type="KEGG" id="dru:Desru_2998"/>
<reference evidence="2 3" key="2">
    <citation type="journal article" date="2012" name="Stand. Genomic Sci.">
        <title>Complete genome sequence of the sulfate-reducing firmicute Desulfotomaculum ruminis type strain (DL(T)).</title>
        <authorList>
            <person name="Spring S."/>
            <person name="Visser M."/>
            <person name="Lu M."/>
            <person name="Copeland A."/>
            <person name="Lapidus A."/>
            <person name="Lucas S."/>
            <person name="Cheng J.F."/>
            <person name="Han C."/>
            <person name="Tapia R."/>
            <person name="Goodwin L.A."/>
            <person name="Pitluck S."/>
            <person name="Ivanova N."/>
            <person name="Land M."/>
            <person name="Hauser L."/>
            <person name="Larimer F."/>
            <person name="Rohde M."/>
            <person name="Goker M."/>
            <person name="Detter J.C."/>
            <person name="Kyrpides N.C."/>
            <person name="Woyke T."/>
            <person name="Schaap P.J."/>
            <person name="Plugge C.M."/>
            <person name="Muyzer G."/>
            <person name="Kuever J."/>
            <person name="Pereira I.A."/>
            <person name="Parshina S.N."/>
            <person name="Bernier-Latmani R."/>
            <person name="Stams A.J."/>
            <person name="Klenk H.P."/>
        </authorList>
    </citation>
    <scope>NUCLEOTIDE SEQUENCE [LARGE SCALE GENOMIC DNA]</scope>
    <source>
        <strain evidence="3">ATCC 23193 / DSM 2154 / NCIB 8452 / DL</strain>
    </source>
</reference>
<protein>
    <submittedName>
        <fullName evidence="2">CRISPR-associated protein Cas5</fullName>
    </submittedName>
</protein>
<keyword evidence="3" id="KW-1185">Reference proteome</keyword>
<gene>
    <name evidence="2" type="ordered locus">Desru_2998</name>
</gene>
<keyword evidence="1" id="KW-0051">Antiviral defense</keyword>
<dbReference type="OrthoDB" id="1805474at2"/>
<evidence type="ECO:0000256" key="1">
    <source>
        <dbReference type="ARBA" id="ARBA00023118"/>
    </source>
</evidence>
<dbReference type="InterPro" id="IPR013422">
    <property type="entry name" value="CRISPR-assoc_prot_Cas5_N"/>
</dbReference>
<evidence type="ECO:0000313" key="2">
    <source>
        <dbReference type="EMBL" id="AEG61211.1"/>
    </source>
</evidence>
<dbReference type="InterPro" id="IPR021124">
    <property type="entry name" value="CRISPR-assoc_prot_Cas5"/>
</dbReference>
<dbReference type="eggNOG" id="COG1688">
    <property type="taxonomic scope" value="Bacteria"/>
</dbReference>
<dbReference type="GO" id="GO:0051607">
    <property type="term" value="P:defense response to virus"/>
    <property type="evidence" value="ECO:0007669"/>
    <property type="project" value="UniProtKB-KW"/>
</dbReference>
<dbReference type="HOGENOM" id="CLU_090888_1_0_9"/>
<dbReference type="EMBL" id="CP002780">
    <property type="protein sequence ID" value="AEG61211.1"/>
    <property type="molecule type" value="Genomic_DNA"/>
</dbReference>
<dbReference type="GO" id="GO:0043571">
    <property type="term" value="P:maintenance of CRISPR repeat elements"/>
    <property type="evidence" value="ECO:0007669"/>
    <property type="project" value="InterPro"/>
</dbReference>
<dbReference type="Proteomes" id="UP000009234">
    <property type="component" value="Chromosome"/>
</dbReference>
<organism evidence="2 3">
    <name type="scientific">Desulforamulus ruminis (strain ATCC 23193 / DSM 2154 / NCIMB 8452 / DL)</name>
    <name type="common">Desulfotomaculum ruminis</name>
    <dbReference type="NCBI Taxonomy" id="696281"/>
    <lineage>
        <taxon>Bacteria</taxon>
        <taxon>Bacillati</taxon>
        <taxon>Bacillota</taxon>
        <taxon>Clostridia</taxon>
        <taxon>Eubacteriales</taxon>
        <taxon>Peptococcaceae</taxon>
        <taxon>Desulforamulus</taxon>
    </lineage>
</organism>
<evidence type="ECO:0000313" key="3">
    <source>
        <dbReference type="Proteomes" id="UP000009234"/>
    </source>
</evidence>
<dbReference type="Pfam" id="PF09704">
    <property type="entry name" value="Cas_Cas5d"/>
    <property type="match status" value="1"/>
</dbReference>
<reference evidence="3" key="1">
    <citation type="submission" date="2011-05" db="EMBL/GenBank/DDBJ databases">
        <title>Complete sequence of Desulfotomaculum ruminis DSM 2154.</title>
        <authorList>
            <person name="Lucas S."/>
            <person name="Copeland A."/>
            <person name="Lapidus A."/>
            <person name="Cheng J.-F."/>
            <person name="Goodwin L."/>
            <person name="Pitluck S."/>
            <person name="Lu M."/>
            <person name="Detter J.C."/>
            <person name="Han C."/>
            <person name="Tapia R."/>
            <person name="Land M."/>
            <person name="Hauser L."/>
            <person name="Kyrpides N."/>
            <person name="Ivanova N."/>
            <person name="Mikhailova N."/>
            <person name="Pagani I."/>
            <person name="Stams A.J.M."/>
            <person name="Plugge C.M."/>
            <person name="Muyzer G."/>
            <person name="Kuever J."/>
            <person name="Parshina S.N."/>
            <person name="Ivanova A.E."/>
            <person name="Nazina T.N."/>
            <person name="Brambilla E."/>
            <person name="Spring S."/>
            <person name="Klenk H.-P."/>
            <person name="Woyke T."/>
        </authorList>
    </citation>
    <scope>NUCLEOTIDE SEQUENCE [LARGE SCALE GENOMIC DNA]</scope>
    <source>
        <strain evidence="3">ATCC 23193 / DSM 2154 / NCIB 8452 / DL</strain>
    </source>
</reference>